<reference evidence="2 3" key="1">
    <citation type="submission" date="2019-05" db="EMBL/GenBank/DDBJ databases">
        <title>Another draft genome of Portunus trituberculatus and its Hox gene families provides insights of decapod evolution.</title>
        <authorList>
            <person name="Jeong J.-H."/>
            <person name="Song I."/>
            <person name="Kim S."/>
            <person name="Choi T."/>
            <person name="Kim D."/>
            <person name="Ryu S."/>
            <person name="Kim W."/>
        </authorList>
    </citation>
    <scope>NUCLEOTIDE SEQUENCE [LARGE SCALE GENOMIC DNA]</scope>
    <source>
        <tissue evidence="2">Muscle</tissue>
    </source>
</reference>
<evidence type="ECO:0000313" key="2">
    <source>
        <dbReference type="EMBL" id="MPC79477.1"/>
    </source>
</evidence>
<dbReference type="Proteomes" id="UP000324222">
    <property type="component" value="Unassembled WGS sequence"/>
</dbReference>
<dbReference type="AlphaFoldDB" id="A0A5B7ID66"/>
<feature type="compositionally biased region" description="Polar residues" evidence="1">
    <location>
        <begin position="50"/>
        <end position="61"/>
    </location>
</feature>
<comment type="caution">
    <text evidence="2">The sequence shown here is derived from an EMBL/GenBank/DDBJ whole genome shotgun (WGS) entry which is preliminary data.</text>
</comment>
<accession>A0A5B7ID66</accession>
<protein>
    <submittedName>
        <fullName evidence="2">Uncharacterized protein</fullName>
    </submittedName>
</protein>
<feature type="region of interest" description="Disordered" evidence="1">
    <location>
        <begin position="1"/>
        <end position="61"/>
    </location>
</feature>
<dbReference type="EMBL" id="VSRR010051255">
    <property type="protein sequence ID" value="MPC79477.1"/>
    <property type="molecule type" value="Genomic_DNA"/>
</dbReference>
<name>A0A5B7ID66_PORTR</name>
<evidence type="ECO:0000313" key="3">
    <source>
        <dbReference type="Proteomes" id="UP000324222"/>
    </source>
</evidence>
<gene>
    <name evidence="2" type="ORF">E2C01_074006</name>
</gene>
<feature type="compositionally biased region" description="Basic and acidic residues" evidence="1">
    <location>
        <begin position="1"/>
        <end position="16"/>
    </location>
</feature>
<keyword evidence="3" id="KW-1185">Reference proteome</keyword>
<evidence type="ECO:0000256" key="1">
    <source>
        <dbReference type="SAM" id="MobiDB-lite"/>
    </source>
</evidence>
<proteinExistence type="predicted"/>
<sequence length="61" mass="6311">MVAEVKTGHADLDGSKGRNNTPRHLSACHVGGGSGGDGGGMNSRHLSRGFTLQSLRDQGHK</sequence>
<feature type="compositionally biased region" description="Gly residues" evidence="1">
    <location>
        <begin position="30"/>
        <end position="41"/>
    </location>
</feature>
<organism evidence="2 3">
    <name type="scientific">Portunus trituberculatus</name>
    <name type="common">Swimming crab</name>
    <name type="synonym">Neptunus trituberculatus</name>
    <dbReference type="NCBI Taxonomy" id="210409"/>
    <lineage>
        <taxon>Eukaryota</taxon>
        <taxon>Metazoa</taxon>
        <taxon>Ecdysozoa</taxon>
        <taxon>Arthropoda</taxon>
        <taxon>Crustacea</taxon>
        <taxon>Multicrustacea</taxon>
        <taxon>Malacostraca</taxon>
        <taxon>Eumalacostraca</taxon>
        <taxon>Eucarida</taxon>
        <taxon>Decapoda</taxon>
        <taxon>Pleocyemata</taxon>
        <taxon>Brachyura</taxon>
        <taxon>Eubrachyura</taxon>
        <taxon>Portunoidea</taxon>
        <taxon>Portunidae</taxon>
        <taxon>Portuninae</taxon>
        <taxon>Portunus</taxon>
    </lineage>
</organism>